<accession>A0A9P6HP24</accession>
<reference evidence="2" key="1">
    <citation type="journal article" date="2020" name="Nat. Commun.">
        <title>Large-scale genome sequencing of mycorrhizal fungi provides insights into the early evolution of symbiotic traits.</title>
        <authorList>
            <person name="Miyauchi S."/>
            <person name="Kiss E."/>
            <person name="Kuo A."/>
            <person name="Drula E."/>
            <person name="Kohler A."/>
            <person name="Sanchez-Garcia M."/>
            <person name="Morin E."/>
            <person name="Andreopoulos B."/>
            <person name="Barry K.W."/>
            <person name="Bonito G."/>
            <person name="Buee M."/>
            <person name="Carver A."/>
            <person name="Chen C."/>
            <person name="Cichocki N."/>
            <person name="Clum A."/>
            <person name="Culley D."/>
            <person name="Crous P.W."/>
            <person name="Fauchery L."/>
            <person name="Girlanda M."/>
            <person name="Hayes R.D."/>
            <person name="Keri Z."/>
            <person name="LaButti K."/>
            <person name="Lipzen A."/>
            <person name="Lombard V."/>
            <person name="Magnuson J."/>
            <person name="Maillard F."/>
            <person name="Murat C."/>
            <person name="Nolan M."/>
            <person name="Ohm R.A."/>
            <person name="Pangilinan J."/>
            <person name="Pereira M.F."/>
            <person name="Perotto S."/>
            <person name="Peter M."/>
            <person name="Pfister S."/>
            <person name="Riley R."/>
            <person name="Sitrit Y."/>
            <person name="Stielow J.B."/>
            <person name="Szollosi G."/>
            <person name="Zifcakova L."/>
            <person name="Stursova M."/>
            <person name="Spatafora J.W."/>
            <person name="Tedersoo L."/>
            <person name="Vaario L.M."/>
            <person name="Yamada A."/>
            <person name="Yan M."/>
            <person name="Wang P."/>
            <person name="Xu J."/>
            <person name="Bruns T."/>
            <person name="Baldrian P."/>
            <person name="Vilgalys R."/>
            <person name="Dunand C."/>
            <person name="Henrissat B."/>
            <person name="Grigoriev I.V."/>
            <person name="Hibbett D."/>
            <person name="Nagy L.G."/>
            <person name="Martin F.M."/>
        </authorList>
    </citation>
    <scope>NUCLEOTIDE SEQUENCE</scope>
    <source>
        <strain evidence="2">UH-Tt-Lm1</strain>
    </source>
</reference>
<comment type="caution">
    <text evidence="2">The sequence shown here is derived from an EMBL/GenBank/DDBJ whole genome shotgun (WGS) entry which is preliminary data.</text>
</comment>
<gene>
    <name evidence="2" type="ORF">BJ322DRAFT_1171947</name>
</gene>
<evidence type="ECO:0000256" key="1">
    <source>
        <dbReference type="SAM" id="MobiDB-lite"/>
    </source>
</evidence>
<reference evidence="2" key="2">
    <citation type="submission" date="2020-11" db="EMBL/GenBank/DDBJ databases">
        <authorList>
            <consortium name="DOE Joint Genome Institute"/>
            <person name="Kuo A."/>
            <person name="Miyauchi S."/>
            <person name="Kiss E."/>
            <person name="Drula E."/>
            <person name="Kohler A."/>
            <person name="Sanchez-Garcia M."/>
            <person name="Andreopoulos B."/>
            <person name="Barry K.W."/>
            <person name="Bonito G."/>
            <person name="Buee M."/>
            <person name="Carver A."/>
            <person name="Chen C."/>
            <person name="Cichocki N."/>
            <person name="Clum A."/>
            <person name="Culley D."/>
            <person name="Crous P.W."/>
            <person name="Fauchery L."/>
            <person name="Girlanda M."/>
            <person name="Hayes R."/>
            <person name="Keri Z."/>
            <person name="Labutti K."/>
            <person name="Lipzen A."/>
            <person name="Lombard V."/>
            <person name="Magnuson J."/>
            <person name="Maillard F."/>
            <person name="Morin E."/>
            <person name="Murat C."/>
            <person name="Nolan M."/>
            <person name="Ohm R."/>
            <person name="Pangilinan J."/>
            <person name="Pereira M."/>
            <person name="Perotto S."/>
            <person name="Peter M."/>
            <person name="Riley R."/>
            <person name="Sitrit Y."/>
            <person name="Stielow B."/>
            <person name="Szollosi G."/>
            <person name="Zifcakova L."/>
            <person name="Stursova M."/>
            <person name="Spatafora J.W."/>
            <person name="Tedersoo L."/>
            <person name="Vaario L.-M."/>
            <person name="Yamada A."/>
            <person name="Yan M."/>
            <person name="Wang P."/>
            <person name="Xu J."/>
            <person name="Bruns T."/>
            <person name="Baldrian P."/>
            <person name="Vilgalys R."/>
            <person name="Henrissat B."/>
            <person name="Grigoriev I.V."/>
            <person name="Hibbett D."/>
            <person name="Nagy L.G."/>
            <person name="Martin F.M."/>
        </authorList>
    </citation>
    <scope>NUCLEOTIDE SEQUENCE</scope>
    <source>
        <strain evidence="2">UH-Tt-Lm1</strain>
    </source>
</reference>
<feature type="region of interest" description="Disordered" evidence="1">
    <location>
        <begin position="161"/>
        <end position="180"/>
    </location>
</feature>
<dbReference type="OrthoDB" id="10007484at2759"/>
<sequence>MRHLDGMVNNYNPTIAVATRCNGDIKFITSGNAAKSVLFYITDYITKNQLKSHVSFSALEAALKRLGDRDPADTDTELRAKRMLQKCAYSIISHQELSGQQVAAYLRDYGDHYSSHKYRSLYWTAFEKSVDMDSPSPECYRSHDDDIHNRDGLPITQELNSELNRPDTDGELDGTNPTVLVDHAESDNNAAEDEDVTVVATQGGNIVQCSTQVLDYRFRSPALSHLSVWDFVSQVDKVRKPSVARSSNNNQSSIDYSEGSDDDKDDDLTHENNGDNFLDQHQPQSAQRGRKSRTFLLHAQHTQVSSKAQRLRSDPSGYFVPVPIGPALPRRDRSELFPKYCRLMLILFKPWCTVEDLRAPDQTWPNAFNEFVARSDNNTKSILDNMQVLHECRDAKDTEDQRRRDTYRDNGRSGWTQRHGVEQLAGDVCEDELLDHIDSVVNYASDWHSKINADVVECLSEIAQSGIFSSTANHQGQAENLADDVDDLVLPDDLPLEIMWRATYDNRHKMWKQTLCTPPETSTGPEQVRNNPTVSNLDAVHVPSVMSLESQPLLPSVNIGEMRQAGRDNELFVGMLSRLRDGRCTQDDYDLLNTRLLSVALDKTSQAQWQCAPMVVYTNAIKDAINLEATKAFARRNNRQINWYYAVDTYHGTPIEDEAISNVLDTMPSNKTGGRIRVLPLVLGMPVVVTENFDVAGGIVNGSTGILRKVRYHVDDTDKRYLTSCIVELPDMTADALPNLPPKHIAVLPNETEMKPLRKIKAHRSQEARDEFRRLDGLNTQTMAKCGDHTMSYVSPSAVHRPPHTGGVSQITTLFSGVNPPDVGSASRLLDQVRDAGGDSERATSGRYDELALTFDENTDSLASVDYGTHFTAESVAWRDGDVKNYRTTFIPMDQPSEEGTNVEVVVNIIGEVAREGCELGARGNAWLKRGQKIVDRSSVRDVLVLALPAMATEPLAILYGNQICTLKDIEEKTVLPVPKAAKLTRCVRPTDSEGDTIVIMFPHKYKAGILMFCHATPDGDFRVARPRLKRSLTAAKSNTNIMTRPEPQLGSLYEPRLQPDYDPSIFDLKTDLLAQQEIYDIDSKLVPPWDVRSALRPGTLVAVEATLIVYNFCYENPSTVQSRRVQILEQSPLPAERVVVGRILATPPQAHSPSKLFSLLSTPPRQPTNERRSAGSPTESNPASASPAAIPHGPASVPTATIPNESPRKTLGRQKKRDN</sequence>
<feature type="compositionally biased region" description="Low complexity" evidence="1">
    <location>
        <begin position="1177"/>
        <end position="1197"/>
    </location>
</feature>
<keyword evidence="3" id="KW-1185">Reference proteome</keyword>
<evidence type="ECO:0008006" key="4">
    <source>
        <dbReference type="Google" id="ProtNLM"/>
    </source>
</evidence>
<dbReference type="Proteomes" id="UP000736335">
    <property type="component" value="Unassembled WGS sequence"/>
</dbReference>
<proteinExistence type="predicted"/>
<feature type="compositionally biased region" description="Polar residues" evidence="1">
    <location>
        <begin position="244"/>
        <end position="255"/>
    </location>
</feature>
<protein>
    <recommendedName>
        <fullName evidence="4">DNA helicase</fullName>
    </recommendedName>
</protein>
<feature type="region of interest" description="Disordered" evidence="1">
    <location>
        <begin position="395"/>
        <end position="414"/>
    </location>
</feature>
<name>A0A9P6HP24_9AGAM</name>
<organism evidence="2 3">
    <name type="scientific">Thelephora terrestris</name>
    <dbReference type="NCBI Taxonomy" id="56493"/>
    <lineage>
        <taxon>Eukaryota</taxon>
        <taxon>Fungi</taxon>
        <taxon>Dikarya</taxon>
        <taxon>Basidiomycota</taxon>
        <taxon>Agaricomycotina</taxon>
        <taxon>Agaricomycetes</taxon>
        <taxon>Thelephorales</taxon>
        <taxon>Thelephoraceae</taxon>
        <taxon>Thelephora</taxon>
    </lineage>
</organism>
<evidence type="ECO:0000313" key="3">
    <source>
        <dbReference type="Proteomes" id="UP000736335"/>
    </source>
</evidence>
<feature type="compositionally biased region" description="Basic and acidic residues" evidence="1">
    <location>
        <begin position="395"/>
        <end position="411"/>
    </location>
</feature>
<feature type="region of interest" description="Disordered" evidence="1">
    <location>
        <begin position="1151"/>
        <end position="1220"/>
    </location>
</feature>
<dbReference type="AlphaFoldDB" id="A0A9P6HP24"/>
<feature type="region of interest" description="Disordered" evidence="1">
    <location>
        <begin position="239"/>
        <end position="291"/>
    </location>
</feature>
<evidence type="ECO:0000313" key="2">
    <source>
        <dbReference type="EMBL" id="KAF9791305.1"/>
    </source>
</evidence>
<dbReference type="EMBL" id="WIUZ02000002">
    <property type="protein sequence ID" value="KAF9791305.1"/>
    <property type="molecule type" value="Genomic_DNA"/>
</dbReference>
<feature type="compositionally biased region" description="Basic residues" evidence="1">
    <location>
        <begin position="1211"/>
        <end position="1220"/>
    </location>
</feature>